<dbReference type="InterPro" id="IPR036779">
    <property type="entry name" value="LysM_dom_sf"/>
</dbReference>
<dbReference type="Gene3D" id="3.10.350.10">
    <property type="entry name" value="LysM domain"/>
    <property type="match status" value="2"/>
</dbReference>
<keyword evidence="3" id="KW-1185">Reference proteome</keyword>
<organism evidence="2 3">
    <name type="scientific">Skermania pinensis</name>
    <dbReference type="NCBI Taxonomy" id="39122"/>
    <lineage>
        <taxon>Bacteria</taxon>
        <taxon>Bacillati</taxon>
        <taxon>Actinomycetota</taxon>
        <taxon>Actinomycetes</taxon>
        <taxon>Mycobacteriales</taxon>
        <taxon>Gordoniaceae</taxon>
        <taxon>Skermania</taxon>
    </lineage>
</organism>
<reference evidence="2" key="1">
    <citation type="submission" date="2021-07" db="EMBL/GenBank/DDBJ databases">
        <title>Candidatus Kaistella beijingensis sp. nov. isolated from a municipal wastewater treatment plant is involved in sludge foaming.</title>
        <authorList>
            <person name="Song Y."/>
            <person name="Liu S.-J."/>
        </authorList>
    </citation>
    <scope>NUCLEOTIDE SEQUENCE</scope>
    <source>
        <strain evidence="2">DSM 43998</strain>
    </source>
</reference>
<evidence type="ECO:0000259" key="1">
    <source>
        <dbReference type="PROSITE" id="PS51782"/>
    </source>
</evidence>
<accession>A0ABX8SFJ4</accession>
<dbReference type="CDD" id="cd00118">
    <property type="entry name" value="LysM"/>
    <property type="match status" value="2"/>
</dbReference>
<dbReference type="Proteomes" id="UP000887023">
    <property type="component" value="Chromosome"/>
</dbReference>
<dbReference type="InterPro" id="IPR052196">
    <property type="entry name" value="Bact_Kbp"/>
</dbReference>
<dbReference type="Pfam" id="PF01476">
    <property type="entry name" value="LysM"/>
    <property type="match status" value="2"/>
</dbReference>
<dbReference type="SUPFAM" id="SSF54106">
    <property type="entry name" value="LysM domain"/>
    <property type="match status" value="1"/>
</dbReference>
<dbReference type="PROSITE" id="PS51782">
    <property type="entry name" value="LYSM"/>
    <property type="match status" value="1"/>
</dbReference>
<proteinExistence type="predicted"/>
<dbReference type="InterPro" id="IPR018392">
    <property type="entry name" value="LysM"/>
</dbReference>
<gene>
    <name evidence="2" type="ORF">KV203_07635</name>
</gene>
<dbReference type="EMBL" id="CP079105">
    <property type="protein sequence ID" value="QXQ15195.1"/>
    <property type="molecule type" value="Genomic_DNA"/>
</dbReference>
<sequence length="226" mass="25018">MSTYVVQSGDALWRLAERFYGDGRRWRVIAAASGITDGDQLEPGQEIEIPYVTYRYRVRAGDTKAELAQRFYQDPTSTLLFEIPNGAAQRDLLAGEMLLIPDFGGTDHHTMVAGETLPQLAEYRWGVAAFWPIISAVNHLPDGDPAPGTVLTLPRLNRRRRVVVGDTLWRLVADNYGDYDNARTQVLVQMVAAANLIDDPSLITVGQTILFPSFSSGPAVEPFPEL</sequence>
<feature type="domain" description="LysM" evidence="1">
    <location>
        <begin position="2"/>
        <end position="49"/>
    </location>
</feature>
<name>A0ABX8SFJ4_9ACTN</name>
<evidence type="ECO:0000313" key="2">
    <source>
        <dbReference type="EMBL" id="QXQ15195.1"/>
    </source>
</evidence>
<dbReference type="PANTHER" id="PTHR34700:SF4">
    <property type="entry name" value="PHAGE-LIKE ELEMENT PBSX PROTEIN XKDP"/>
    <property type="match status" value="1"/>
</dbReference>
<dbReference type="PANTHER" id="PTHR34700">
    <property type="entry name" value="POTASSIUM BINDING PROTEIN KBP"/>
    <property type="match status" value="1"/>
</dbReference>
<evidence type="ECO:0000313" key="3">
    <source>
        <dbReference type="Proteomes" id="UP000887023"/>
    </source>
</evidence>
<protein>
    <submittedName>
        <fullName evidence="2">LysM peptidoglycan-binding domain-containing protein</fullName>
    </submittedName>
</protein>
<dbReference type="RefSeq" id="WP_066471703.1">
    <property type="nucleotide sequence ID" value="NZ_CBCRUZ010000001.1"/>
</dbReference>
<dbReference type="SMART" id="SM00257">
    <property type="entry name" value="LysM"/>
    <property type="match status" value="3"/>
</dbReference>